<keyword evidence="2" id="KW-0378">Hydrolase</keyword>
<organism evidence="2 3">
    <name type="scientific">Sphingobium agri</name>
    <dbReference type="NCBI Taxonomy" id="2933566"/>
    <lineage>
        <taxon>Bacteria</taxon>
        <taxon>Pseudomonadati</taxon>
        <taxon>Pseudomonadota</taxon>
        <taxon>Alphaproteobacteria</taxon>
        <taxon>Sphingomonadales</taxon>
        <taxon>Sphingomonadaceae</taxon>
        <taxon>Sphingobium</taxon>
    </lineage>
</organism>
<dbReference type="Pfam" id="PF00561">
    <property type="entry name" value="Abhydrolase_1"/>
    <property type="match status" value="1"/>
</dbReference>
<accession>A0ABT0DWV8</accession>
<evidence type="ECO:0000259" key="1">
    <source>
        <dbReference type="Pfam" id="PF00561"/>
    </source>
</evidence>
<feature type="domain" description="AB hydrolase-1" evidence="1">
    <location>
        <begin position="30"/>
        <end position="126"/>
    </location>
</feature>
<evidence type="ECO:0000313" key="2">
    <source>
        <dbReference type="EMBL" id="MCK0531602.1"/>
    </source>
</evidence>
<name>A0ABT0DWV8_9SPHN</name>
<protein>
    <submittedName>
        <fullName evidence="2">Alpha/beta hydrolase</fullName>
    </submittedName>
</protein>
<dbReference type="RefSeq" id="WP_247231176.1">
    <property type="nucleotide sequence ID" value="NZ_JALKHS010000006.1"/>
</dbReference>
<dbReference type="InterPro" id="IPR000073">
    <property type="entry name" value="AB_hydrolase_1"/>
</dbReference>
<dbReference type="EMBL" id="JALKHS010000006">
    <property type="protein sequence ID" value="MCK0531602.1"/>
    <property type="molecule type" value="Genomic_DNA"/>
</dbReference>
<reference evidence="2 3" key="1">
    <citation type="submission" date="2022-04" db="EMBL/GenBank/DDBJ databases">
        <authorList>
            <person name="Huq M.A."/>
        </authorList>
    </citation>
    <scope>NUCLEOTIDE SEQUENCE [LARGE SCALE GENOMIC DNA]</scope>
    <source>
        <strain evidence="2 3">MAH-33</strain>
    </source>
</reference>
<dbReference type="Proteomes" id="UP001203512">
    <property type="component" value="Unassembled WGS sequence"/>
</dbReference>
<sequence length="253" mass="27496">MTDLELKKVEVEGLGGLPIAVHIAGEGRDLVLIHGYFSNAWTNWVRYGHAARLVEAGFRLIMPDLRGHGESGKPHDPAAYPPDALTEDNLAVIDQLGLTDYDLGGYSLGARTTVRMLARGATPRRVILAGMGLRGLVNTLDKGGYYRNVLTNLGTFERGTSEWMTEAFLKTTKGDPVALLHILNTFVDTSAETIATFTQPTEVICGVDDQDNGIAQELVDTLPNARYVEIPGNHMAAVTKKELGQAMEEFLTS</sequence>
<dbReference type="InterPro" id="IPR050228">
    <property type="entry name" value="Carboxylesterase_BioH"/>
</dbReference>
<gene>
    <name evidence="2" type="ORF">MU848_08430</name>
</gene>
<keyword evidence="3" id="KW-1185">Reference proteome</keyword>
<proteinExistence type="predicted"/>
<dbReference type="PANTHER" id="PTHR43194">
    <property type="entry name" value="HYDROLASE ALPHA/BETA FOLD FAMILY"/>
    <property type="match status" value="1"/>
</dbReference>
<comment type="caution">
    <text evidence="2">The sequence shown here is derived from an EMBL/GenBank/DDBJ whole genome shotgun (WGS) entry which is preliminary data.</text>
</comment>
<dbReference type="SUPFAM" id="SSF53474">
    <property type="entry name" value="alpha/beta-Hydrolases"/>
    <property type="match status" value="1"/>
</dbReference>
<evidence type="ECO:0000313" key="3">
    <source>
        <dbReference type="Proteomes" id="UP001203512"/>
    </source>
</evidence>
<dbReference type="InterPro" id="IPR029058">
    <property type="entry name" value="AB_hydrolase_fold"/>
</dbReference>
<dbReference type="Gene3D" id="3.40.50.1820">
    <property type="entry name" value="alpha/beta hydrolase"/>
    <property type="match status" value="1"/>
</dbReference>
<dbReference type="PANTHER" id="PTHR43194:SF2">
    <property type="entry name" value="PEROXISOMAL MEMBRANE PROTEIN LPX1"/>
    <property type="match status" value="1"/>
</dbReference>
<dbReference type="GO" id="GO:0016787">
    <property type="term" value="F:hydrolase activity"/>
    <property type="evidence" value="ECO:0007669"/>
    <property type="project" value="UniProtKB-KW"/>
</dbReference>